<dbReference type="InterPro" id="IPR013780">
    <property type="entry name" value="Glyco_hydro_b"/>
</dbReference>
<dbReference type="Gene3D" id="2.60.40.1180">
    <property type="entry name" value="Golgi alpha-mannosidase II"/>
    <property type="match status" value="1"/>
</dbReference>
<accession>A0A7W5DR46</accession>
<dbReference type="GO" id="GO:0006680">
    <property type="term" value="P:glucosylceramide catabolic process"/>
    <property type="evidence" value="ECO:0007669"/>
    <property type="project" value="TreeGrafter"/>
</dbReference>
<evidence type="ECO:0000259" key="7">
    <source>
        <dbReference type="Pfam" id="PF17189"/>
    </source>
</evidence>
<evidence type="ECO:0000259" key="6">
    <source>
        <dbReference type="Pfam" id="PF02055"/>
    </source>
</evidence>
<dbReference type="SUPFAM" id="SSF51445">
    <property type="entry name" value="(Trans)glycosidases"/>
    <property type="match status" value="1"/>
</dbReference>
<dbReference type="PANTHER" id="PTHR11069">
    <property type="entry name" value="GLUCOSYLCERAMIDASE"/>
    <property type="match status" value="1"/>
</dbReference>
<dbReference type="Proteomes" id="UP000544222">
    <property type="component" value="Unassembled WGS sequence"/>
</dbReference>
<protein>
    <submittedName>
        <fullName evidence="8">Glucosylceramidase</fullName>
        <ecNumber evidence="8">3.2.1.45</ecNumber>
    </submittedName>
</protein>
<dbReference type="Pfam" id="PF17189">
    <property type="entry name" value="Glyco_hydro_30C"/>
    <property type="match status" value="1"/>
</dbReference>
<feature type="domain" description="Glycosyl hydrolase family 30 TIM-barrel" evidence="6">
    <location>
        <begin position="79"/>
        <end position="417"/>
    </location>
</feature>
<dbReference type="PRINTS" id="PR00843">
    <property type="entry name" value="GLHYDRLASE30"/>
</dbReference>
<feature type="chain" id="PRO_5030768547" evidence="5">
    <location>
        <begin position="24"/>
        <end position="483"/>
    </location>
</feature>
<dbReference type="EC" id="3.2.1.45" evidence="8"/>
<keyword evidence="4 8" id="KW-0326">Glycosidase</keyword>
<evidence type="ECO:0000256" key="3">
    <source>
        <dbReference type="ARBA" id="ARBA00022801"/>
    </source>
</evidence>
<evidence type="ECO:0000313" key="9">
    <source>
        <dbReference type="Proteomes" id="UP000544222"/>
    </source>
</evidence>
<reference evidence="8 9" key="1">
    <citation type="submission" date="2020-08" db="EMBL/GenBank/DDBJ databases">
        <title>Genomic Encyclopedia of Type Strains, Phase IV (KMG-IV): sequencing the most valuable type-strain genomes for metagenomic binning, comparative biology and taxonomic classification.</title>
        <authorList>
            <person name="Goeker M."/>
        </authorList>
    </citation>
    <scope>NUCLEOTIDE SEQUENCE [LARGE SCALE GENOMIC DNA]</scope>
    <source>
        <strain evidence="8 9">DSM 27471</strain>
    </source>
</reference>
<dbReference type="InterPro" id="IPR033453">
    <property type="entry name" value="Glyco_hydro_30_TIM-barrel"/>
</dbReference>
<dbReference type="GO" id="GO:0004348">
    <property type="term" value="F:glucosylceramidase activity"/>
    <property type="evidence" value="ECO:0007669"/>
    <property type="project" value="UniProtKB-EC"/>
</dbReference>
<sequence>MRAKFAIPLFAALFVLFATFAWGQTTTFSGKKVEVYTTAKNTTLRLSDAGSLQLQPTSQEMNKGNWIFVDPTKTFQSVLGIGGALTDASAETFAKLPEKSQEEFLTAYYNPEKGIGYTLGRTNINSCDFSSDSYTYVANHDSLLKTFSIAHDEKYRIPFIKKIIAATDGNLTLFISPWSPPAWMKSNDDMLHGGKLLPRYRQAWANYFVKFIRAYQAQGIHIWGMTVQNEPLATQIWESCIYTAQDERDFIKNYLGPTLERDGLGSKKIIAWDHNRDLLYYRASVVLNDPQAAKYVWGIGYHWYESWSGGKMMFNNERRVQEAFPNTHLLFTEGCVDRFNFNQVHDWSLGEKYGRSMIHDFNAGTVGWTDWNVLLNEKGGPNHVGNYCFAPIIADTRTGQLIYTNIYYYIGQFSKFVRPGAKRIISSSSSSQLLTTAFINKDGKLAVIVMNPTDTKITYHLWVGGSAAGTASLPHSISTLIVE</sequence>
<dbReference type="RefSeq" id="WP_183413315.1">
    <property type="nucleotide sequence ID" value="NZ_JACHYB010000001.1"/>
</dbReference>
<feature type="domain" description="Glycosyl hydrolase family 30 beta sandwich" evidence="7">
    <location>
        <begin position="420"/>
        <end position="480"/>
    </location>
</feature>
<proteinExistence type="inferred from homology"/>
<gene>
    <name evidence="8" type="ORF">FHX64_001722</name>
</gene>
<dbReference type="Gene3D" id="3.20.20.80">
    <property type="entry name" value="Glycosidases"/>
    <property type="match status" value="1"/>
</dbReference>
<evidence type="ECO:0000256" key="4">
    <source>
        <dbReference type="RuleBase" id="RU361188"/>
    </source>
</evidence>
<evidence type="ECO:0000256" key="5">
    <source>
        <dbReference type="SAM" id="SignalP"/>
    </source>
</evidence>
<dbReference type="InterPro" id="IPR001139">
    <property type="entry name" value="Glyco_hydro_30"/>
</dbReference>
<dbReference type="InterPro" id="IPR017853">
    <property type="entry name" value="GH"/>
</dbReference>
<organism evidence="8 9">
    <name type="scientific">Microbacter margulisiae</name>
    <dbReference type="NCBI Taxonomy" id="1350067"/>
    <lineage>
        <taxon>Bacteria</taxon>
        <taxon>Pseudomonadati</taxon>
        <taxon>Bacteroidota</taxon>
        <taxon>Bacteroidia</taxon>
        <taxon>Bacteroidales</taxon>
        <taxon>Porphyromonadaceae</taxon>
        <taxon>Microbacter</taxon>
    </lineage>
</organism>
<keyword evidence="9" id="KW-1185">Reference proteome</keyword>
<comment type="caution">
    <text evidence="8">The sequence shown here is derived from an EMBL/GenBank/DDBJ whole genome shotgun (WGS) entry which is preliminary data.</text>
</comment>
<dbReference type="EMBL" id="JACHYB010000001">
    <property type="protein sequence ID" value="MBB3187559.1"/>
    <property type="molecule type" value="Genomic_DNA"/>
</dbReference>
<dbReference type="InterPro" id="IPR033452">
    <property type="entry name" value="GH30_C"/>
</dbReference>
<feature type="signal peptide" evidence="5">
    <location>
        <begin position="1"/>
        <end position="23"/>
    </location>
</feature>
<evidence type="ECO:0000313" key="8">
    <source>
        <dbReference type="EMBL" id="MBB3187559.1"/>
    </source>
</evidence>
<keyword evidence="2 5" id="KW-0732">Signal</keyword>
<dbReference type="GO" id="GO:0016020">
    <property type="term" value="C:membrane"/>
    <property type="evidence" value="ECO:0007669"/>
    <property type="project" value="GOC"/>
</dbReference>
<dbReference type="AlphaFoldDB" id="A0A7W5DR46"/>
<dbReference type="PANTHER" id="PTHR11069:SF23">
    <property type="entry name" value="LYSOSOMAL ACID GLUCOSYLCERAMIDASE"/>
    <property type="match status" value="1"/>
</dbReference>
<evidence type="ECO:0000256" key="2">
    <source>
        <dbReference type="ARBA" id="ARBA00022729"/>
    </source>
</evidence>
<evidence type="ECO:0000256" key="1">
    <source>
        <dbReference type="ARBA" id="ARBA00005382"/>
    </source>
</evidence>
<name>A0A7W5DR46_9PORP</name>
<comment type="similarity">
    <text evidence="1 4">Belongs to the glycosyl hydrolase 30 family.</text>
</comment>
<dbReference type="Pfam" id="PF02055">
    <property type="entry name" value="Glyco_hydro_30"/>
    <property type="match status" value="1"/>
</dbReference>
<keyword evidence="3 4" id="KW-0378">Hydrolase</keyword>